<dbReference type="InterPro" id="IPR000754">
    <property type="entry name" value="Ribosomal_uS9"/>
</dbReference>
<evidence type="ECO:0000256" key="2">
    <source>
        <dbReference type="ARBA" id="ARBA00022980"/>
    </source>
</evidence>
<dbReference type="Pfam" id="PF00380">
    <property type="entry name" value="Ribosomal_S9"/>
    <property type="match status" value="1"/>
</dbReference>
<feature type="compositionally biased region" description="Basic residues" evidence="4">
    <location>
        <begin position="113"/>
        <end position="132"/>
    </location>
</feature>
<dbReference type="SUPFAM" id="SSF54211">
    <property type="entry name" value="Ribosomal protein S5 domain 2-like"/>
    <property type="match status" value="1"/>
</dbReference>
<dbReference type="GO" id="GO:0003723">
    <property type="term" value="F:RNA binding"/>
    <property type="evidence" value="ECO:0007669"/>
    <property type="project" value="TreeGrafter"/>
</dbReference>
<organism evidence="5">
    <name type="scientific">marine metagenome</name>
    <dbReference type="NCBI Taxonomy" id="408172"/>
    <lineage>
        <taxon>unclassified sequences</taxon>
        <taxon>metagenomes</taxon>
        <taxon>ecological metagenomes</taxon>
    </lineage>
</organism>
<evidence type="ECO:0000256" key="1">
    <source>
        <dbReference type="ARBA" id="ARBA00005251"/>
    </source>
</evidence>
<feature type="region of interest" description="Disordered" evidence="4">
    <location>
        <begin position="111"/>
        <end position="132"/>
    </location>
</feature>
<keyword evidence="3" id="KW-0687">Ribonucleoprotein</keyword>
<keyword evidence="2" id="KW-0689">Ribosomal protein</keyword>
<sequence length="132" mass="14536">MSENIYHEAVGRRKQSTARARVFVGGAGEFIVNDKNVDNYFPRVGDVEKVRLPTLLTELSDSVDISVHVKGGGVTGQVDATAHAIARAVLKLDPETRSRLRGAGLLTRDARVKERKKPGLKRARKAPTYTKR</sequence>
<dbReference type="PANTHER" id="PTHR21569:SF1">
    <property type="entry name" value="SMALL RIBOSOMAL SUBUNIT PROTEIN US9M"/>
    <property type="match status" value="1"/>
</dbReference>
<dbReference type="EMBL" id="UINC01120676">
    <property type="protein sequence ID" value="SVC95302.1"/>
    <property type="molecule type" value="Genomic_DNA"/>
</dbReference>
<name>A0A382RDK3_9ZZZZ</name>
<evidence type="ECO:0000313" key="5">
    <source>
        <dbReference type="EMBL" id="SVC95302.1"/>
    </source>
</evidence>
<evidence type="ECO:0000256" key="4">
    <source>
        <dbReference type="SAM" id="MobiDB-lite"/>
    </source>
</evidence>
<protein>
    <recommendedName>
        <fullName evidence="6">30S ribosomal protein S9</fullName>
    </recommendedName>
</protein>
<dbReference type="GO" id="GO:0022627">
    <property type="term" value="C:cytosolic small ribosomal subunit"/>
    <property type="evidence" value="ECO:0007669"/>
    <property type="project" value="TreeGrafter"/>
</dbReference>
<dbReference type="PANTHER" id="PTHR21569">
    <property type="entry name" value="RIBOSOMAL PROTEIN S9"/>
    <property type="match status" value="1"/>
</dbReference>
<accession>A0A382RDK3</accession>
<dbReference type="FunFam" id="3.30.230.10:FF:000001">
    <property type="entry name" value="30S ribosomal protein S9"/>
    <property type="match status" value="1"/>
</dbReference>
<gene>
    <name evidence="5" type="ORF">METZ01_LOCUS348156</name>
</gene>
<dbReference type="GO" id="GO:0006412">
    <property type="term" value="P:translation"/>
    <property type="evidence" value="ECO:0007669"/>
    <property type="project" value="InterPro"/>
</dbReference>
<dbReference type="HAMAP" id="MF_00532_B">
    <property type="entry name" value="Ribosomal_uS9_B"/>
    <property type="match status" value="1"/>
</dbReference>
<reference evidence="5" key="1">
    <citation type="submission" date="2018-05" db="EMBL/GenBank/DDBJ databases">
        <authorList>
            <person name="Lanie J.A."/>
            <person name="Ng W.-L."/>
            <person name="Kazmierczak K.M."/>
            <person name="Andrzejewski T.M."/>
            <person name="Davidsen T.M."/>
            <person name="Wayne K.J."/>
            <person name="Tettelin H."/>
            <person name="Glass J.I."/>
            <person name="Rusch D."/>
            <person name="Podicherti R."/>
            <person name="Tsui H.-C.T."/>
            <person name="Winkler M.E."/>
        </authorList>
    </citation>
    <scope>NUCLEOTIDE SEQUENCE</scope>
</reference>
<dbReference type="InterPro" id="IPR023035">
    <property type="entry name" value="Ribosomal_uS9_bac/plastid"/>
</dbReference>
<evidence type="ECO:0008006" key="6">
    <source>
        <dbReference type="Google" id="ProtNLM"/>
    </source>
</evidence>
<comment type="similarity">
    <text evidence="1">Belongs to the universal ribosomal protein uS9 family.</text>
</comment>
<evidence type="ECO:0000256" key="3">
    <source>
        <dbReference type="ARBA" id="ARBA00023274"/>
    </source>
</evidence>
<dbReference type="InterPro" id="IPR020574">
    <property type="entry name" value="Ribosomal_uS9_CS"/>
</dbReference>
<dbReference type="AlphaFoldDB" id="A0A382RDK3"/>
<dbReference type="NCBIfam" id="NF001099">
    <property type="entry name" value="PRK00132.1"/>
    <property type="match status" value="1"/>
</dbReference>
<dbReference type="Gene3D" id="3.30.230.10">
    <property type="match status" value="1"/>
</dbReference>
<dbReference type="PROSITE" id="PS00360">
    <property type="entry name" value="RIBOSOMAL_S9"/>
    <property type="match status" value="1"/>
</dbReference>
<proteinExistence type="inferred from homology"/>
<dbReference type="InterPro" id="IPR014721">
    <property type="entry name" value="Ribsml_uS5_D2-typ_fold_subgr"/>
</dbReference>
<dbReference type="InterPro" id="IPR020568">
    <property type="entry name" value="Ribosomal_Su5_D2-typ_SF"/>
</dbReference>
<dbReference type="GO" id="GO:0003735">
    <property type="term" value="F:structural constituent of ribosome"/>
    <property type="evidence" value="ECO:0007669"/>
    <property type="project" value="InterPro"/>
</dbReference>